<reference evidence="18 19" key="1">
    <citation type="journal article" date="2018" name="Nat. Ecol. Evol.">
        <title>Pezizomycetes genomes reveal the molecular basis of ectomycorrhizal truffle lifestyle.</title>
        <authorList>
            <person name="Murat C."/>
            <person name="Payen T."/>
            <person name="Noel B."/>
            <person name="Kuo A."/>
            <person name="Morin E."/>
            <person name="Chen J."/>
            <person name="Kohler A."/>
            <person name="Krizsan K."/>
            <person name="Balestrini R."/>
            <person name="Da Silva C."/>
            <person name="Montanini B."/>
            <person name="Hainaut M."/>
            <person name="Levati E."/>
            <person name="Barry K.W."/>
            <person name="Belfiori B."/>
            <person name="Cichocki N."/>
            <person name="Clum A."/>
            <person name="Dockter R.B."/>
            <person name="Fauchery L."/>
            <person name="Guy J."/>
            <person name="Iotti M."/>
            <person name="Le Tacon F."/>
            <person name="Lindquist E.A."/>
            <person name="Lipzen A."/>
            <person name="Malagnac F."/>
            <person name="Mello A."/>
            <person name="Molinier V."/>
            <person name="Miyauchi S."/>
            <person name="Poulain J."/>
            <person name="Riccioni C."/>
            <person name="Rubini A."/>
            <person name="Sitrit Y."/>
            <person name="Splivallo R."/>
            <person name="Traeger S."/>
            <person name="Wang M."/>
            <person name="Zifcakova L."/>
            <person name="Wipf D."/>
            <person name="Zambonelli A."/>
            <person name="Paolocci F."/>
            <person name="Nowrousian M."/>
            <person name="Ottonello S."/>
            <person name="Baldrian P."/>
            <person name="Spatafora J.W."/>
            <person name="Henrissat B."/>
            <person name="Nagy L.G."/>
            <person name="Aury J.M."/>
            <person name="Wincker P."/>
            <person name="Grigoriev I.V."/>
            <person name="Bonfante P."/>
            <person name="Martin F.M."/>
        </authorList>
    </citation>
    <scope>NUCLEOTIDE SEQUENCE [LARGE SCALE GENOMIC DNA]</scope>
    <source>
        <strain evidence="18 19">CCBAS932</strain>
    </source>
</reference>
<dbReference type="InterPro" id="IPR044516">
    <property type="entry name" value="UXS-like"/>
</dbReference>
<evidence type="ECO:0000313" key="19">
    <source>
        <dbReference type="Proteomes" id="UP000277580"/>
    </source>
</evidence>
<keyword evidence="9" id="KW-0210">Decarboxylase</keyword>
<comment type="similarity">
    <text evidence="5">Belongs to the NAD(P)-dependent epimerase/dehydratase family. UDP-glucuronic acid decarboxylase subfamily.</text>
</comment>
<dbReference type="Gene3D" id="3.40.50.720">
    <property type="entry name" value="NAD(P)-binding Rossmann-like Domain"/>
    <property type="match status" value="1"/>
</dbReference>
<dbReference type="InterPro" id="IPR036291">
    <property type="entry name" value="NAD(P)-bd_dom_sf"/>
</dbReference>
<dbReference type="FunFam" id="3.40.50.720:FF:000150">
    <property type="entry name" value="UDP-glucuronic acid decarboxylase 6"/>
    <property type="match status" value="1"/>
</dbReference>
<evidence type="ECO:0000256" key="16">
    <source>
        <dbReference type="ARBA" id="ARBA00051601"/>
    </source>
</evidence>
<keyword evidence="19" id="KW-1185">Reference proteome</keyword>
<dbReference type="GO" id="GO:0070403">
    <property type="term" value="F:NAD+ binding"/>
    <property type="evidence" value="ECO:0007669"/>
    <property type="project" value="InterPro"/>
</dbReference>
<dbReference type="SUPFAM" id="SSF51735">
    <property type="entry name" value="NAD(P)-binding Rossmann-fold domains"/>
    <property type="match status" value="1"/>
</dbReference>
<keyword evidence="10" id="KW-0735">Signal-anchor</keyword>
<keyword evidence="11" id="KW-1133">Transmembrane helix</keyword>
<evidence type="ECO:0000256" key="5">
    <source>
        <dbReference type="ARBA" id="ARBA00007505"/>
    </source>
</evidence>
<protein>
    <recommendedName>
        <fullName evidence="6">UDP-glucuronate decarboxylase</fullName>
        <ecNumber evidence="6">4.1.1.35</ecNumber>
    </recommendedName>
</protein>
<evidence type="ECO:0000256" key="13">
    <source>
        <dbReference type="ARBA" id="ARBA00023034"/>
    </source>
</evidence>
<accession>A0A3N4KEM7</accession>
<evidence type="ECO:0000313" key="18">
    <source>
        <dbReference type="EMBL" id="RPB06831.1"/>
    </source>
</evidence>
<dbReference type="PANTHER" id="PTHR43078">
    <property type="entry name" value="UDP-GLUCURONIC ACID DECARBOXYLASE-RELATED"/>
    <property type="match status" value="1"/>
</dbReference>
<dbReference type="AlphaFoldDB" id="A0A3N4KEM7"/>
<evidence type="ECO:0000256" key="11">
    <source>
        <dbReference type="ARBA" id="ARBA00022989"/>
    </source>
</evidence>
<comment type="cofactor">
    <cofactor evidence="1">
        <name>NAD(+)</name>
        <dbReference type="ChEBI" id="CHEBI:57540"/>
    </cofactor>
</comment>
<evidence type="ECO:0000256" key="6">
    <source>
        <dbReference type="ARBA" id="ARBA00012290"/>
    </source>
</evidence>
<keyword evidence="7" id="KW-0963">Cytoplasm</keyword>
<dbReference type="EMBL" id="ML119215">
    <property type="protein sequence ID" value="RPB06831.1"/>
    <property type="molecule type" value="Genomic_DNA"/>
</dbReference>
<name>A0A3N4KEM7_9PEZI</name>
<dbReference type="GO" id="GO:0033320">
    <property type="term" value="P:UDP-D-xylose biosynthetic process"/>
    <property type="evidence" value="ECO:0007669"/>
    <property type="project" value="UniProtKB-UniPathway"/>
</dbReference>
<dbReference type="OrthoDB" id="331544at2759"/>
<dbReference type="UniPathway" id="UPA00796">
    <property type="reaction ID" value="UER00771"/>
</dbReference>
<evidence type="ECO:0000256" key="1">
    <source>
        <dbReference type="ARBA" id="ARBA00001911"/>
    </source>
</evidence>
<feature type="domain" description="NAD(P)-binding" evidence="17">
    <location>
        <begin position="72"/>
        <end position="373"/>
    </location>
</feature>
<evidence type="ECO:0000256" key="2">
    <source>
        <dbReference type="ARBA" id="ARBA00004447"/>
    </source>
</evidence>
<dbReference type="STRING" id="1392247.A0A3N4KEM7"/>
<gene>
    <name evidence="18" type="ORF">P167DRAFT_530589</name>
</gene>
<keyword evidence="15" id="KW-0456">Lyase</keyword>
<sequence>MSATILGNPTHSGNQNNHLVGGEIPHEVLRSLYLKDVIANGQTEGSFITFTRAQEDFPSVKKLNPLNKKRILVTGGAGFVGSHLVDRLMLMGHDVICVDNYFTGSKVNIAHWIGHPNFEMIRHDVVDPLLVEVDQIYHLACPASPVHYQSNSVKTLKTSFFGTYNMLGLAKRVKARFLLASTSEIYGSPKEHPQNEEYWGHVNCFGPRACYDEGKRVAEALTYSYARQDGVDVRIARIFNTFGPRMNFNDGRVVSNFILQALRSEDITIYGDGSATRSFQYMHDLIDGLIQLMESDCTEPVNLGNPHEFTIKEFANMVIGLVNEQRDQPSTSNVVYLPAVIDDPPRRKPDISRAKERLNWEPRISVHEGLSETVSYFKRAMELEIAPVL</sequence>
<evidence type="ECO:0000256" key="9">
    <source>
        <dbReference type="ARBA" id="ARBA00022793"/>
    </source>
</evidence>
<evidence type="ECO:0000256" key="3">
    <source>
        <dbReference type="ARBA" id="ARBA00004496"/>
    </source>
</evidence>
<dbReference type="GO" id="GO:0032580">
    <property type="term" value="C:Golgi cisterna membrane"/>
    <property type="evidence" value="ECO:0007669"/>
    <property type="project" value="UniProtKB-SubCell"/>
</dbReference>
<evidence type="ECO:0000256" key="10">
    <source>
        <dbReference type="ARBA" id="ARBA00022968"/>
    </source>
</evidence>
<dbReference type="CDD" id="cd05230">
    <property type="entry name" value="UGD_SDR_e"/>
    <property type="match status" value="1"/>
</dbReference>
<dbReference type="GO" id="GO:0048040">
    <property type="term" value="F:UDP-glucuronate decarboxylase activity"/>
    <property type="evidence" value="ECO:0007669"/>
    <property type="project" value="UniProtKB-EC"/>
</dbReference>
<comment type="catalytic activity">
    <reaction evidence="16">
        <text>UDP-alpha-D-glucuronate + H(+) = UDP-alpha-D-xylose + CO2</text>
        <dbReference type="Rhea" id="RHEA:23916"/>
        <dbReference type="ChEBI" id="CHEBI:15378"/>
        <dbReference type="ChEBI" id="CHEBI:16526"/>
        <dbReference type="ChEBI" id="CHEBI:57632"/>
        <dbReference type="ChEBI" id="CHEBI:58052"/>
        <dbReference type="EC" id="4.1.1.35"/>
    </reaction>
</comment>
<keyword evidence="13" id="KW-0333">Golgi apparatus</keyword>
<evidence type="ECO:0000256" key="15">
    <source>
        <dbReference type="ARBA" id="ARBA00023239"/>
    </source>
</evidence>
<dbReference type="InParanoid" id="A0A3N4KEM7"/>
<keyword evidence="14" id="KW-0472">Membrane</keyword>
<dbReference type="PANTHER" id="PTHR43078:SF6">
    <property type="entry name" value="UDP-GLUCURONIC ACID DECARBOXYLASE 1"/>
    <property type="match status" value="1"/>
</dbReference>
<evidence type="ECO:0000256" key="12">
    <source>
        <dbReference type="ARBA" id="ARBA00023027"/>
    </source>
</evidence>
<evidence type="ECO:0000259" key="17">
    <source>
        <dbReference type="Pfam" id="PF16363"/>
    </source>
</evidence>
<evidence type="ECO:0000256" key="4">
    <source>
        <dbReference type="ARBA" id="ARBA00005100"/>
    </source>
</evidence>
<dbReference type="Pfam" id="PF16363">
    <property type="entry name" value="GDP_Man_Dehyd"/>
    <property type="match status" value="1"/>
</dbReference>
<comment type="pathway">
    <text evidence="4">Nucleotide-sugar biosynthesis; UDP-alpha-D-xylose biosynthesis; UDP-alpha-D-xylose from UDP-alpha-D-glucuronate: step 1/1.</text>
</comment>
<comment type="subcellular location">
    <subcellularLocation>
        <location evidence="3">Cytoplasm</location>
    </subcellularLocation>
    <subcellularLocation>
        <location evidence="2">Golgi apparatus</location>
        <location evidence="2">Golgi stack membrane</location>
        <topology evidence="2">Single-pass type II membrane protein</topology>
    </subcellularLocation>
</comment>
<keyword evidence="12" id="KW-0520">NAD</keyword>
<dbReference type="Proteomes" id="UP000277580">
    <property type="component" value="Unassembled WGS sequence"/>
</dbReference>
<evidence type="ECO:0000256" key="8">
    <source>
        <dbReference type="ARBA" id="ARBA00022692"/>
    </source>
</evidence>
<evidence type="ECO:0000256" key="7">
    <source>
        <dbReference type="ARBA" id="ARBA00022490"/>
    </source>
</evidence>
<proteinExistence type="inferred from homology"/>
<dbReference type="EC" id="4.1.1.35" evidence="6"/>
<dbReference type="InterPro" id="IPR016040">
    <property type="entry name" value="NAD(P)-bd_dom"/>
</dbReference>
<keyword evidence="8" id="KW-0812">Transmembrane</keyword>
<dbReference type="GO" id="GO:0042732">
    <property type="term" value="P:D-xylose metabolic process"/>
    <property type="evidence" value="ECO:0007669"/>
    <property type="project" value="InterPro"/>
</dbReference>
<organism evidence="18 19">
    <name type="scientific">Morchella conica CCBAS932</name>
    <dbReference type="NCBI Taxonomy" id="1392247"/>
    <lineage>
        <taxon>Eukaryota</taxon>
        <taxon>Fungi</taxon>
        <taxon>Dikarya</taxon>
        <taxon>Ascomycota</taxon>
        <taxon>Pezizomycotina</taxon>
        <taxon>Pezizomycetes</taxon>
        <taxon>Pezizales</taxon>
        <taxon>Morchellaceae</taxon>
        <taxon>Morchella</taxon>
    </lineage>
</organism>
<evidence type="ECO:0000256" key="14">
    <source>
        <dbReference type="ARBA" id="ARBA00023136"/>
    </source>
</evidence>